<evidence type="ECO:0000259" key="8">
    <source>
        <dbReference type="Pfam" id="PF13813"/>
    </source>
</evidence>
<accession>A0A6A6PQW8</accession>
<keyword evidence="10" id="KW-1185">Reference proteome</keyword>
<evidence type="ECO:0000256" key="2">
    <source>
        <dbReference type="ARBA" id="ARBA00007282"/>
    </source>
</evidence>
<evidence type="ECO:0000313" key="10">
    <source>
        <dbReference type="Proteomes" id="UP000799767"/>
    </source>
</evidence>
<evidence type="ECO:0000256" key="7">
    <source>
        <dbReference type="SAM" id="Phobius"/>
    </source>
</evidence>
<dbReference type="PANTHER" id="PTHR31595">
    <property type="entry name" value="LONG-CHAIN-ALCOHOL O-FATTY-ACYLTRANSFERASE 3-RELATED"/>
    <property type="match status" value="1"/>
</dbReference>
<comment type="subcellular location">
    <subcellularLocation>
        <location evidence="1">Membrane</location>
        <topology evidence="1">Multi-pass membrane protein</topology>
    </subcellularLocation>
</comment>
<feature type="transmembrane region" description="Helical" evidence="7">
    <location>
        <begin position="6"/>
        <end position="27"/>
    </location>
</feature>
<dbReference type="EMBL" id="MU001636">
    <property type="protein sequence ID" value="KAF2482335.1"/>
    <property type="molecule type" value="Genomic_DNA"/>
</dbReference>
<dbReference type="OrthoDB" id="1077582at2759"/>
<feature type="transmembrane region" description="Helical" evidence="7">
    <location>
        <begin position="34"/>
        <end position="54"/>
    </location>
</feature>
<evidence type="ECO:0000256" key="6">
    <source>
        <dbReference type="ARBA" id="ARBA00023136"/>
    </source>
</evidence>
<organism evidence="9 10">
    <name type="scientific">Neohortaea acidophila</name>
    <dbReference type="NCBI Taxonomy" id="245834"/>
    <lineage>
        <taxon>Eukaryota</taxon>
        <taxon>Fungi</taxon>
        <taxon>Dikarya</taxon>
        <taxon>Ascomycota</taxon>
        <taxon>Pezizomycotina</taxon>
        <taxon>Dothideomycetes</taxon>
        <taxon>Dothideomycetidae</taxon>
        <taxon>Mycosphaerellales</taxon>
        <taxon>Teratosphaeriaceae</taxon>
        <taxon>Neohortaea</taxon>
    </lineage>
</organism>
<dbReference type="Pfam" id="PF13813">
    <property type="entry name" value="MBOAT_2"/>
    <property type="match status" value="1"/>
</dbReference>
<keyword evidence="6 7" id="KW-0472">Membrane</keyword>
<dbReference type="GO" id="GO:0008374">
    <property type="term" value="F:O-acyltransferase activity"/>
    <property type="evidence" value="ECO:0007669"/>
    <property type="project" value="InterPro"/>
</dbReference>
<dbReference type="GO" id="GO:0016020">
    <property type="term" value="C:membrane"/>
    <property type="evidence" value="ECO:0007669"/>
    <property type="project" value="UniProtKB-SubCell"/>
</dbReference>
<comment type="similarity">
    <text evidence="2">Belongs to the wax synthase family.</text>
</comment>
<keyword evidence="4 7" id="KW-0812">Transmembrane</keyword>
<dbReference type="PANTHER" id="PTHR31595:SF67">
    <property type="entry name" value="WAX SYNTHASE DOMAIN-CONTAINING PROTEIN"/>
    <property type="match status" value="1"/>
</dbReference>
<dbReference type="InterPro" id="IPR044851">
    <property type="entry name" value="Wax_synthase"/>
</dbReference>
<evidence type="ECO:0000313" key="9">
    <source>
        <dbReference type="EMBL" id="KAF2482335.1"/>
    </source>
</evidence>
<dbReference type="Proteomes" id="UP000799767">
    <property type="component" value="Unassembled WGS sequence"/>
</dbReference>
<proteinExistence type="inferred from homology"/>
<dbReference type="GeneID" id="54474727"/>
<keyword evidence="3 9" id="KW-0808">Transferase</keyword>
<dbReference type="GO" id="GO:0006629">
    <property type="term" value="P:lipid metabolic process"/>
    <property type="evidence" value="ECO:0007669"/>
    <property type="project" value="InterPro"/>
</dbReference>
<reference evidence="9" key="1">
    <citation type="journal article" date="2020" name="Stud. Mycol.">
        <title>101 Dothideomycetes genomes: a test case for predicting lifestyles and emergence of pathogens.</title>
        <authorList>
            <person name="Haridas S."/>
            <person name="Albert R."/>
            <person name="Binder M."/>
            <person name="Bloem J."/>
            <person name="Labutti K."/>
            <person name="Salamov A."/>
            <person name="Andreopoulos B."/>
            <person name="Baker S."/>
            <person name="Barry K."/>
            <person name="Bills G."/>
            <person name="Bluhm B."/>
            <person name="Cannon C."/>
            <person name="Castanera R."/>
            <person name="Culley D."/>
            <person name="Daum C."/>
            <person name="Ezra D."/>
            <person name="Gonzalez J."/>
            <person name="Henrissat B."/>
            <person name="Kuo A."/>
            <person name="Liang C."/>
            <person name="Lipzen A."/>
            <person name="Lutzoni F."/>
            <person name="Magnuson J."/>
            <person name="Mondo S."/>
            <person name="Nolan M."/>
            <person name="Ohm R."/>
            <person name="Pangilinan J."/>
            <person name="Park H.-J."/>
            <person name="Ramirez L."/>
            <person name="Alfaro M."/>
            <person name="Sun H."/>
            <person name="Tritt A."/>
            <person name="Yoshinaga Y."/>
            <person name="Zwiers L.-H."/>
            <person name="Turgeon B."/>
            <person name="Goodwin S."/>
            <person name="Spatafora J."/>
            <person name="Crous P."/>
            <person name="Grigoriev I."/>
        </authorList>
    </citation>
    <scope>NUCLEOTIDE SEQUENCE</scope>
    <source>
        <strain evidence="9">CBS 113389</strain>
    </source>
</reference>
<dbReference type="RefSeq" id="XP_033588905.1">
    <property type="nucleotide sequence ID" value="XM_033733725.1"/>
</dbReference>
<dbReference type="AlphaFoldDB" id="A0A6A6PQW8"/>
<evidence type="ECO:0000256" key="1">
    <source>
        <dbReference type="ARBA" id="ARBA00004141"/>
    </source>
</evidence>
<protein>
    <submittedName>
        <fullName evidence="9">Membrane bound O-acyl transferase family-domain-containing protein</fullName>
    </submittedName>
</protein>
<feature type="domain" description="Wax synthase" evidence="8">
    <location>
        <begin position="254"/>
        <end position="340"/>
    </location>
</feature>
<feature type="transmembrane region" description="Helical" evidence="7">
    <location>
        <begin position="374"/>
        <end position="394"/>
    </location>
</feature>
<feature type="transmembrane region" description="Helical" evidence="7">
    <location>
        <begin position="60"/>
        <end position="77"/>
    </location>
</feature>
<evidence type="ECO:0000256" key="4">
    <source>
        <dbReference type="ARBA" id="ARBA00022692"/>
    </source>
</evidence>
<sequence>MHALLYHPLLIFSASLLAFTLTTQYTLRGSPWRYILLVFMSLCAYIFPHSIQSWSHTTGWLGRIAAGAVFWNIFTAFDKLILRGWDYYNYPPVAGDGASTATKVDLDPGTKDKDGKLPSHYPGTRSEFTNEVTGNARGIGLFWQVKNVPAFSKTQPAYVPSKSAFLLLNGTALIACYFLQNLMVHVTLASDRSLRTSAHAPLFARLDEVSWAELQTRVVVSLAFWIQQYCLLQFLYALFAIQGVVASGQDIKLWPPQFGPFEDACTIRGFWGKFWHQNLRCSMEGVTGWLAHDILRLPARGLLQRYTKLFVSFIMSGMMHVMSDMGGGTPARESGGLVFFPMQAVGIILEDLVQAAYLRLASPGRGRTLRAVEMAVGYAWVLAFLVWTSPVWVFPIRTNVRLEDDLLSLDLYALNHVTAGR</sequence>
<evidence type="ECO:0000256" key="5">
    <source>
        <dbReference type="ARBA" id="ARBA00022989"/>
    </source>
</evidence>
<name>A0A6A6PQW8_9PEZI</name>
<evidence type="ECO:0000256" key="3">
    <source>
        <dbReference type="ARBA" id="ARBA00022679"/>
    </source>
</evidence>
<gene>
    <name evidence="9" type="ORF">BDY17DRAFT_298342</name>
</gene>
<dbReference type="InterPro" id="IPR032805">
    <property type="entry name" value="Wax_synthase_dom"/>
</dbReference>
<keyword evidence="5 7" id="KW-1133">Transmembrane helix</keyword>